<sequence>MTKQQSSLSPTFGRIAAFALDTRSEDIPAPVREAAALMMLDTLGVIAAASPLDAGVIARDSATLLYGSADPRYQARMMFDGRAVSLAGATYAAATQTDNLDGHDGYNPTKGHIGVVVIPTLATLAQHLPDLSGPEALAAVTVGYEVAGRAGIALHATVSDYHTSGAWNCLGVAAMAARLRGQDPETLRQAMGIAEYHGPRSQMMREIATPTMLHDGSGWGALVGTSAAILAERGFTGAPAITAEAEEAAPYWADLGRFWQMQHQYVKPYPICRWAHAAIDGVRQVMLDHRLSHADIAQVHVNSFHQAACLYQGLPPTTAIAQYALPFPVAVQIAYGRIGVEHVAGSGLTDPLVAEIMQRITVSEDPRHSSRFPAGRWADVEITTTDGRVLKSGDINARGGPEAPMTRDELTDKFMDFAVPCLGRARASALRDATLGLTAPDSRFCDVMDLLFDPIGQTIV</sequence>
<dbReference type="InterPro" id="IPR005656">
    <property type="entry name" value="MmgE_PrpD"/>
</dbReference>
<dbReference type="InterPro" id="IPR045337">
    <property type="entry name" value="MmgE_PrpD_C"/>
</dbReference>
<evidence type="ECO:0000259" key="3">
    <source>
        <dbReference type="Pfam" id="PF19305"/>
    </source>
</evidence>
<accession>A0A850LGI4</accession>
<reference evidence="4 5" key="1">
    <citation type="journal article" date="2020" name="Proc. Natl. Acad. Sci. U.S.A.">
        <title>Ecological drivers of bacterial community assembly in synthetic phycospheres.</title>
        <authorList>
            <person name="Fu H."/>
            <person name="Uchimiya M."/>
            <person name="Gore J."/>
            <person name="Moran M.A."/>
        </authorList>
    </citation>
    <scope>NUCLEOTIDE SEQUENCE [LARGE SCALE GENOMIC DNA]</scope>
    <source>
        <strain evidence="4">HF-Din03</strain>
    </source>
</reference>
<dbReference type="Pfam" id="PF19305">
    <property type="entry name" value="MmgE_PrpD_C"/>
    <property type="match status" value="1"/>
</dbReference>
<proteinExistence type="inferred from homology"/>
<dbReference type="GO" id="GO:0016829">
    <property type="term" value="F:lyase activity"/>
    <property type="evidence" value="ECO:0007669"/>
    <property type="project" value="InterPro"/>
</dbReference>
<evidence type="ECO:0000256" key="1">
    <source>
        <dbReference type="ARBA" id="ARBA00006174"/>
    </source>
</evidence>
<name>A0A850LGI4_9RHOB</name>
<feature type="domain" description="MmgE/PrpD N-terminal" evidence="2">
    <location>
        <begin position="14"/>
        <end position="245"/>
    </location>
</feature>
<evidence type="ECO:0000259" key="2">
    <source>
        <dbReference type="Pfam" id="PF03972"/>
    </source>
</evidence>
<dbReference type="Proteomes" id="UP000565723">
    <property type="component" value="Unassembled WGS sequence"/>
</dbReference>
<dbReference type="RefSeq" id="WP_011045974.1">
    <property type="nucleotide sequence ID" value="NZ_CP076685.1"/>
</dbReference>
<comment type="similarity">
    <text evidence="1">Belongs to the PrpD family.</text>
</comment>
<dbReference type="SUPFAM" id="SSF103378">
    <property type="entry name" value="2-methylcitrate dehydratase PrpD"/>
    <property type="match status" value="1"/>
</dbReference>
<feature type="domain" description="MmgE/PrpD C-terminal" evidence="3">
    <location>
        <begin position="269"/>
        <end position="429"/>
    </location>
</feature>
<dbReference type="PANTHER" id="PTHR16943">
    <property type="entry name" value="2-METHYLCITRATE DEHYDRATASE-RELATED"/>
    <property type="match status" value="1"/>
</dbReference>
<dbReference type="InterPro" id="IPR036148">
    <property type="entry name" value="MmgE/PrpD_sf"/>
</dbReference>
<evidence type="ECO:0000313" key="5">
    <source>
        <dbReference type="Proteomes" id="UP000565723"/>
    </source>
</evidence>
<dbReference type="AlphaFoldDB" id="A0A850LGI4"/>
<dbReference type="InterPro" id="IPR045336">
    <property type="entry name" value="MmgE_PrpD_N"/>
</dbReference>
<dbReference type="Gene3D" id="3.30.1330.120">
    <property type="entry name" value="2-methylcitrate dehydratase PrpD"/>
    <property type="match status" value="1"/>
</dbReference>
<dbReference type="InterPro" id="IPR042183">
    <property type="entry name" value="MmgE/PrpD_sf_1"/>
</dbReference>
<dbReference type="InterPro" id="IPR042188">
    <property type="entry name" value="MmgE/PrpD_sf_2"/>
</dbReference>
<gene>
    <name evidence="4" type="ORF">HW564_06670</name>
</gene>
<dbReference type="OMA" id="VWGGFFR"/>
<comment type="caution">
    <text evidence="4">The sequence shown here is derived from an EMBL/GenBank/DDBJ whole genome shotgun (WGS) entry which is preliminary data.</text>
</comment>
<dbReference type="EMBL" id="JABXIY010000015">
    <property type="protein sequence ID" value="NVK96595.1"/>
    <property type="molecule type" value="Genomic_DNA"/>
</dbReference>
<organism evidence="4 5">
    <name type="scientific">Ruegeria pomeroyi</name>
    <dbReference type="NCBI Taxonomy" id="89184"/>
    <lineage>
        <taxon>Bacteria</taxon>
        <taxon>Pseudomonadati</taxon>
        <taxon>Pseudomonadota</taxon>
        <taxon>Alphaproteobacteria</taxon>
        <taxon>Rhodobacterales</taxon>
        <taxon>Roseobacteraceae</taxon>
        <taxon>Ruegeria</taxon>
    </lineage>
</organism>
<dbReference type="PANTHER" id="PTHR16943:SF8">
    <property type="entry name" value="2-METHYLCITRATE DEHYDRATASE"/>
    <property type="match status" value="1"/>
</dbReference>
<protein>
    <submittedName>
        <fullName evidence="4">MmgE/PrpD family protein</fullName>
    </submittedName>
</protein>
<dbReference type="Pfam" id="PF03972">
    <property type="entry name" value="MmgE_PrpD_N"/>
    <property type="match status" value="1"/>
</dbReference>
<evidence type="ECO:0000313" key="4">
    <source>
        <dbReference type="EMBL" id="NVK96595.1"/>
    </source>
</evidence>
<dbReference type="Gene3D" id="1.10.4100.10">
    <property type="entry name" value="2-methylcitrate dehydratase PrpD"/>
    <property type="match status" value="1"/>
</dbReference>